<sequence length="56" mass="6446">MWNYQDILEAENKYDDVSDDFDTWIDTLIDETKSYGTETCTAPSPPSPMIILEEPT</sequence>
<evidence type="ECO:0000313" key="2">
    <source>
        <dbReference type="Proteomes" id="UP000828390"/>
    </source>
</evidence>
<organism evidence="1 2">
    <name type="scientific">Dreissena polymorpha</name>
    <name type="common">Zebra mussel</name>
    <name type="synonym">Mytilus polymorpha</name>
    <dbReference type="NCBI Taxonomy" id="45954"/>
    <lineage>
        <taxon>Eukaryota</taxon>
        <taxon>Metazoa</taxon>
        <taxon>Spiralia</taxon>
        <taxon>Lophotrochozoa</taxon>
        <taxon>Mollusca</taxon>
        <taxon>Bivalvia</taxon>
        <taxon>Autobranchia</taxon>
        <taxon>Heteroconchia</taxon>
        <taxon>Euheterodonta</taxon>
        <taxon>Imparidentia</taxon>
        <taxon>Neoheterodontei</taxon>
        <taxon>Myida</taxon>
        <taxon>Dreissenoidea</taxon>
        <taxon>Dreissenidae</taxon>
        <taxon>Dreissena</taxon>
    </lineage>
</organism>
<comment type="caution">
    <text evidence="1">The sequence shown here is derived from an EMBL/GenBank/DDBJ whole genome shotgun (WGS) entry which is preliminary data.</text>
</comment>
<evidence type="ECO:0000313" key="1">
    <source>
        <dbReference type="EMBL" id="KAH3720687.1"/>
    </source>
</evidence>
<protein>
    <submittedName>
        <fullName evidence="1">Uncharacterized protein</fullName>
    </submittedName>
</protein>
<dbReference type="AlphaFoldDB" id="A0A9D4CAT4"/>
<dbReference type="Proteomes" id="UP000828390">
    <property type="component" value="Unassembled WGS sequence"/>
</dbReference>
<reference evidence="1" key="1">
    <citation type="journal article" date="2019" name="bioRxiv">
        <title>The Genome of the Zebra Mussel, Dreissena polymorpha: A Resource for Invasive Species Research.</title>
        <authorList>
            <person name="McCartney M.A."/>
            <person name="Auch B."/>
            <person name="Kono T."/>
            <person name="Mallez S."/>
            <person name="Zhang Y."/>
            <person name="Obille A."/>
            <person name="Becker A."/>
            <person name="Abrahante J.E."/>
            <person name="Garbe J."/>
            <person name="Badalamenti J.P."/>
            <person name="Herman A."/>
            <person name="Mangelson H."/>
            <person name="Liachko I."/>
            <person name="Sullivan S."/>
            <person name="Sone E.D."/>
            <person name="Koren S."/>
            <person name="Silverstein K.A.T."/>
            <person name="Beckman K.B."/>
            <person name="Gohl D.M."/>
        </authorList>
    </citation>
    <scope>NUCLEOTIDE SEQUENCE</scope>
    <source>
        <strain evidence="1">Duluth1</strain>
        <tissue evidence="1">Whole animal</tissue>
    </source>
</reference>
<dbReference type="EMBL" id="JAIWYP010000013">
    <property type="protein sequence ID" value="KAH3720687.1"/>
    <property type="molecule type" value="Genomic_DNA"/>
</dbReference>
<reference evidence="1" key="2">
    <citation type="submission" date="2020-11" db="EMBL/GenBank/DDBJ databases">
        <authorList>
            <person name="McCartney M.A."/>
            <person name="Auch B."/>
            <person name="Kono T."/>
            <person name="Mallez S."/>
            <person name="Becker A."/>
            <person name="Gohl D.M."/>
            <person name="Silverstein K.A.T."/>
            <person name="Koren S."/>
            <person name="Bechman K.B."/>
            <person name="Herman A."/>
            <person name="Abrahante J.E."/>
            <person name="Garbe J."/>
        </authorList>
    </citation>
    <scope>NUCLEOTIDE SEQUENCE</scope>
    <source>
        <strain evidence="1">Duluth1</strain>
        <tissue evidence="1">Whole animal</tissue>
    </source>
</reference>
<accession>A0A9D4CAT4</accession>
<keyword evidence="2" id="KW-1185">Reference proteome</keyword>
<proteinExistence type="predicted"/>
<gene>
    <name evidence="1" type="ORF">DPMN_063591</name>
</gene>
<name>A0A9D4CAT4_DREPO</name>